<dbReference type="EMBL" id="KB456266">
    <property type="protein sequence ID" value="EMF11163.1"/>
    <property type="molecule type" value="Genomic_DNA"/>
</dbReference>
<keyword evidence="3" id="KW-1185">Reference proteome</keyword>
<dbReference type="RefSeq" id="XP_016759284.1">
    <property type="nucleotide sequence ID" value="XM_016901431.1"/>
</dbReference>
<evidence type="ECO:0000313" key="2">
    <source>
        <dbReference type="EMBL" id="EMF11163.1"/>
    </source>
</evidence>
<feature type="compositionally biased region" description="Polar residues" evidence="1">
    <location>
        <begin position="106"/>
        <end position="118"/>
    </location>
</feature>
<dbReference type="Proteomes" id="UP000016931">
    <property type="component" value="Unassembled WGS sequence"/>
</dbReference>
<feature type="compositionally biased region" description="Acidic residues" evidence="1">
    <location>
        <begin position="278"/>
        <end position="293"/>
    </location>
</feature>
<gene>
    <name evidence="2" type="ORF">SEPMUDRAFT_118465</name>
</gene>
<feature type="region of interest" description="Disordered" evidence="1">
    <location>
        <begin position="93"/>
        <end position="120"/>
    </location>
</feature>
<protein>
    <submittedName>
        <fullName evidence="2">Uncharacterized protein</fullName>
    </submittedName>
</protein>
<dbReference type="GeneID" id="27898568"/>
<dbReference type="HOGENOM" id="CLU_883301_0_0_1"/>
<feature type="region of interest" description="Disordered" evidence="1">
    <location>
        <begin position="247"/>
        <end position="315"/>
    </location>
</feature>
<accession>M3D113</accession>
<feature type="region of interest" description="Disordered" evidence="1">
    <location>
        <begin position="1"/>
        <end position="78"/>
    </location>
</feature>
<name>M3D113_SPHMS</name>
<feature type="region of interest" description="Disordered" evidence="1">
    <location>
        <begin position="204"/>
        <end position="225"/>
    </location>
</feature>
<dbReference type="AlphaFoldDB" id="M3D113"/>
<feature type="compositionally biased region" description="Acidic residues" evidence="1">
    <location>
        <begin position="208"/>
        <end position="217"/>
    </location>
</feature>
<proteinExistence type="predicted"/>
<feature type="compositionally biased region" description="Low complexity" evidence="1">
    <location>
        <begin position="16"/>
        <end position="42"/>
    </location>
</feature>
<evidence type="ECO:0000313" key="3">
    <source>
        <dbReference type="Proteomes" id="UP000016931"/>
    </source>
</evidence>
<reference evidence="2 3" key="1">
    <citation type="journal article" date="2012" name="PLoS Pathog.">
        <title>Diverse lifestyles and strategies of plant pathogenesis encoded in the genomes of eighteen Dothideomycetes fungi.</title>
        <authorList>
            <person name="Ohm R.A."/>
            <person name="Feau N."/>
            <person name="Henrissat B."/>
            <person name="Schoch C.L."/>
            <person name="Horwitz B.A."/>
            <person name="Barry K.W."/>
            <person name="Condon B.J."/>
            <person name="Copeland A.C."/>
            <person name="Dhillon B."/>
            <person name="Glaser F."/>
            <person name="Hesse C.N."/>
            <person name="Kosti I."/>
            <person name="LaButti K."/>
            <person name="Lindquist E.A."/>
            <person name="Lucas S."/>
            <person name="Salamov A.A."/>
            <person name="Bradshaw R.E."/>
            <person name="Ciuffetti L."/>
            <person name="Hamelin R.C."/>
            <person name="Kema G.H.J."/>
            <person name="Lawrence C."/>
            <person name="Scott J.A."/>
            <person name="Spatafora J.W."/>
            <person name="Turgeon B.G."/>
            <person name="de Wit P.J.G.M."/>
            <person name="Zhong S."/>
            <person name="Goodwin S.B."/>
            <person name="Grigoriev I.V."/>
        </authorList>
    </citation>
    <scope>NUCLEOTIDE SEQUENCE [LARGE SCALE GENOMIC DNA]</scope>
    <source>
        <strain evidence="2 3">SO2202</strain>
    </source>
</reference>
<feature type="compositionally biased region" description="Polar residues" evidence="1">
    <location>
        <begin position="69"/>
        <end position="78"/>
    </location>
</feature>
<evidence type="ECO:0000256" key="1">
    <source>
        <dbReference type="SAM" id="MobiDB-lite"/>
    </source>
</evidence>
<feature type="compositionally biased region" description="Basic and acidic residues" evidence="1">
    <location>
        <begin position="294"/>
        <end position="307"/>
    </location>
</feature>
<sequence length="315" mass="34039">MATTTAVSRFHEHFSIRSTRSTITINSEISSPSSSPSPSPSSDDIFKAPSLNAAEYEEDHHHQQQQQQNNTKSPTTTGLGFLPFAAVMKKAASRGPLDWKKKSNNKDVQITDSPSSFPKNLHHLETPSLGASSLGISCLPDTIFEVGDSDSDDFEGSSVATWDYPIPVDEVGMGHDHDEEGWRGGEVGGNDGNWERVIVIEEAVGGEREDEEEGGGWDDERRNREYQGTRLSDVVEVTELSEILGVPAPMPMLGAGAGGSGSGSEMVVRDWSSSSGESESEGEEEEGVEGGGEDEVKRSDMDERKTMSEVLIFIS</sequence>
<organism evidence="2 3">
    <name type="scientific">Sphaerulina musiva (strain SO2202)</name>
    <name type="common">Poplar stem canker fungus</name>
    <name type="synonym">Septoria musiva</name>
    <dbReference type="NCBI Taxonomy" id="692275"/>
    <lineage>
        <taxon>Eukaryota</taxon>
        <taxon>Fungi</taxon>
        <taxon>Dikarya</taxon>
        <taxon>Ascomycota</taxon>
        <taxon>Pezizomycotina</taxon>
        <taxon>Dothideomycetes</taxon>
        <taxon>Dothideomycetidae</taxon>
        <taxon>Mycosphaerellales</taxon>
        <taxon>Mycosphaerellaceae</taxon>
        <taxon>Sphaerulina</taxon>
    </lineage>
</organism>